<reference evidence="8 9" key="1">
    <citation type="submission" date="2018-03" db="EMBL/GenBank/DDBJ databases">
        <title>Genomic Encyclopedia of Archaeal and Bacterial Type Strains, Phase II (KMG-II): from individual species to whole genera.</title>
        <authorList>
            <person name="Goeker M."/>
        </authorList>
    </citation>
    <scope>NUCLEOTIDE SEQUENCE [LARGE SCALE GENOMIC DNA]</scope>
    <source>
        <strain evidence="8 9">DSM 29057</strain>
    </source>
</reference>
<dbReference type="GO" id="GO:0009279">
    <property type="term" value="C:cell outer membrane"/>
    <property type="evidence" value="ECO:0007669"/>
    <property type="project" value="UniProtKB-SubCell"/>
</dbReference>
<evidence type="ECO:0000256" key="5">
    <source>
        <dbReference type="ARBA" id="ARBA00023237"/>
    </source>
</evidence>
<evidence type="ECO:0000313" key="8">
    <source>
        <dbReference type="EMBL" id="PSL24588.1"/>
    </source>
</evidence>
<gene>
    <name evidence="8" type="ORF">CLV60_11312</name>
</gene>
<evidence type="ECO:0000256" key="2">
    <source>
        <dbReference type="ARBA" id="ARBA00006275"/>
    </source>
</evidence>
<dbReference type="Proteomes" id="UP000241964">
    <property type="component" value="Unassembled WGS sequence"/>
</dbReference>
<dbReference type="SUPFAM" id="SSF48452">
    <property type="entry name" value="TPR-like"/>
    <property type="match status" value="1"/>
</dbReference>
<dbReference type="PROSITE" id="PS51257">
    <property type="entry name" value="PROKAR_LIPOPROTEIN"/>
    <property type="match status" value="1"/>
</dbReference>
<dbReference type="Pfam" id="PF14322">
    <property type="entry name" value="SusD-like_3"/>
    <property type="match status" value="1"/>
</dbReference>
<dbReference type="InterPro" id="IPR012944">
    <property type="entry name" value="SusD_RagB_dom"/>
</dbReference>
<evidence type="ECO:0000259" key="7">
    <source>
        <dbReference type="Pfam" id="PF14322"/>
    </source>
</evidence>
<keyword evidence="9" id="KW-1185">Reference proteome</keyword>
<dbReference type="InterPro" id="IPR033985">
    <property type="entry name" value="SusD-like_N"/>
</dbReference>
<evidence type="ECO:0000259" key="6">
    <source>
        <dbReference type="Pfam" id="PF07980"/>
    </source>
</evidence>
<dbReference type="EMBL" id="PYAS01000013">
    <property type="protein sequence ID" value="PSL24588.1"/>
    <property type="molecule type" value="Genomic_DNA"/>
</dbReference>
<sequence>MMKRLITILCVPVLLILLLGSCVEDYLDKAPESGLTPDDVFSKYENFKKYFDDIYEGNRLDGKDWRAYNIKNGYSLYFDFWDQKYTLEALTDMSDMGRVMDAQVIKSGQISAIINKMTYDPSRRPILGSMFYIIRKCNTTLKNIGMLKDASPVDINDFKGQAHFIRAFAHFELFRLWGPMPYLTTVMGQDDEWDVPRLSKRETLVRIAMDMDSAAAYFEQADLMRRDPGPGVAGHLNNPEQKRPTGVAAKAFKARALLYAASPLNNEKGNADWEDAAKASWEAIQIAEKYGYDLLSLDDYKKNYIGTTYSNEQLWAWYAGTKTYNAGDLNGQMNGVFGGGKTGWSGECPTQNTVDKFETKWGEPLNTPADRQAAIAAGHYNDQDPYKDRDPRFYIDIIYNSAPVPGYGNAKIYYETKDGAAVYGQLLDQSYAGITRTGYYERKTWGEQSVNNKTTPQYTDPLIRLGELYLNYAEAANEAYGPNGTAPGASMTALQALNRIRTRANMPNVLPAYASSKDKLRDRIKNERTIELCFEGGHYYHDIRRWKDAPKVMGGTLIRMDVEKVAVSTTYPTGFKYTRMPLSADRQVRWKEAMYYLPFNTEDMYKMKNFVPNEVW</sequence>
<dbReference type="AlphaFoldDB" id="A0A2P8FS83"/>
<evidence type="ECO:0000256" key="3">
    <source>
        <dbReference type="ARBA" id="ARBA00022729"/>
    </source>
</evidence>
<keyword evidence="4" id="KW-0472">Membrane</keyword>
<dbReference type="Gene3D" id="1.25.40.390">
    <property type="match status" value="1"/>
</dbReference>
<keyword evidence="5" id="KW-0998">Cell outer membrane</keyword>
<evidence type="ECO:0000256" key="4">
    <source>
        <dbReference type="ARBA" id="ARBA00023136"/>
    </source>
</evidence>
<dbReference type="Pfam" id="PF07980">
    <property type="entry name" value="SusD_RagB"/>
    <property type="match status" value="1"/>
</dbReference>
<feature type="domain" description="SusD-like N-terminal" evidence="7">
    <location>
        <begin position="128"/>
        <end position="216"/>
    </location>
</feature>
<comment type="similarity">
    <text evidence="2">Belongs to the SusD family.</text>
</comment>
<comment type="subcellular location">
    <subcellularLocation>
        <location evidence="1">Cell outer membrane</location>
    </subcellularLocation>
</comment>
<feature type="domain" description="RagB/SusD" evidence="6">
    <location>
        <begin position="312"/>
        <end position="616"/>
    </location>
</feature>
<evidence type="ECO:0000313" key="9">
    <source>
        <dbReference type="Proteomes" id="UP000241964"/>
    </source>
</evidence>
<organism evidence="8 9">
    <name type="scientific">Dyadobacter jiangsuensis</name>
    <dbReference type="NCBI Taxonomy" id="1591085"/>
    <lineage>
        <taxon>Bacteria</taxon>
        <taxon>Pseudomonadati</taxon>
        <taxon>Bacteroidota</taxon>
        <taxon>Cytophagia</taxon>
        <taxon>Cytophagales</taxon>
        <taxon>Spirosomataceae</taxon>
        <taxon>Dyadobacter</taxon>
    </lineage>
</organism>
<protein>
    <submittedName>
        <fullName evidence="8">Putative outer membrane starch-binding protein</fullName>
    </submittedName>
</protein>
<accession>A0A2P8FS83</accession>
<keyword evidence="3" id="KW-0732">Signal</keyword>
<name>A0A2P8FS83_9BACT</name>
<dbReference type="RefSeq" id="WP_211302272.1">
    <property type="nucleotide sequence ID" value="NZ_PYAS01000013.1"/>
</dbReference>
<evidence type="ECO:0000256" key="1">
    <source>
        <dbReference type="ARBA" id="ARBA00004442"/>
    </source>
</evidence>
<dbReference type="InterPro" id="IPR011990">
    <property type="entry name" value="TPR-like_helical_dom_sf"/>
</dbReference>
<proteinExistence type="inferred from homology"/>
<comment type="caution">
    <text evidence="8">The sequence shown here is derived from an EMBL/GenBank/DDBJ whole genome shotgun (WGS) entry which is preliminary data.</text>
</comment>